<dbReference type="Pfam" id="PF20577">
    <property type="entry name" value="Phage_ORF5"/>
    <property type="match status" value="1"/>
</dbReference>
<proteinExistence type="predicted"/>
<protein>
    <submittedName>
        <fullName evidence="1">Nonstructural protein</fullName>
    </submittedName>
</protein>
<reference evidence="1" key="1">
    <citation type="submission" date="2022-02" db="EMBL/GenBank/DDBJ databases">
        <title>Towards deciphering the DNA virus diversity associated with rodent species in the families Cricetidae and Heteromyidae.</title>
        <authorList>
            <person name="Lund M."/>
            <person name="Larsen B.B."/>
            <person name="Gryseels S."/>
            <person name="Kraberger S."/>
            <person name="Rowsey D.M."/>
            <person name="Steger L."/>
            <person name="Yule K.M."/>
            <person name="Upham N.S."/>
            <person name="Worobey M."/>
            <person name="Van Doorslaer K."/>
            <person name="Varsani A."/>
        </authorList>
    </citation>
    <scope>NUCLEOTIDE SEQUENCE</scope>
    <source>
        <strain evidence="1">UA08Rod_6521</strain>
    </source>
</reference>
<accession>A0A976R6T8</accession>
<dbReference type="InterPro" id="IPR046781">
    <property type="entry name" value="Phage_ORF5"/>
</dbReference>
<organism evidence="1">
    <name type="scientific">Sigmofec virus UA08Rod_6521</name>
    <dbReference type="NCBI Taxonomy" id="2929233"/>
    <lineage>
        <taxon>Viruses</taxon>
        <taxon>Monodnaviria</taxon>
        <taxon>Sangervirae</taxon>
        <taxon>Phixviricota</taxon>
        <taxon>Malgrandaviricetes</taxon>
        <taxon>Petitvirales</taxon>
        <taxon>Microviridae</taxon>
    </lineage>
</organism>
<evidence type="ECO:0000313" key="1">
    <source>
        <dbReference type="EMBL" id="UPW40844.1"/>
    </source>
</evidence>
<sequence length="93" mass="10388">MNTRYYVFYDRVTGEYGNLFSAVNDADCVRKLAFSQRENPFAYDIDLCFAGTFESVTGAFQSATPPVIICPLVDVFSAAKLSLQDAPKDREVE</sequence>
<dbReference type="EMBL" id="OM869506">
    <property type="protein sequence ID" value="UPW40844.1"/>
    <property type="molecule type" value="Genomic_DNA"/>
</dbReference>
<name>A0A976R6T8_9VIRU</name>